<accession>A0A1J5JM91</accession>
<comment type="caution">
    <text evidence="2">The sequence shown here is derived from an EMBL/GenBank/DDBJ whole genome shotgun (WGS) entry which is preliminary data.</text>
</comment>
<dbReference type="RefSeq" id="WP_071520482.1">
    <property type="nucleotide sequence ID" value="NZ_MIHH01000002.1"/>
</dbReference>
<dbReference type="Pfam" id="PF01973">
    <property type="entry name" value="MptE-like"/>
    <property type="match status" value="1"/>
</dbReference>
<dbReference type="PANTHER" id="PTHR41786:SF1">
    <property type="entry name" value="6-HYDROXYMETHYLPTERIN DIPHOSPHOKINASE MPTE-LIKE DOMAIN-CONTAINING PROTEIN"/>
    <property type="match status" value="1"/>
</dbReference>
<proteinExistence type="predicted"/>
<protein>
    <recommendedName>
        <fullName evidence="1">6-hydroxymethylpterin diphosphokinase MptE-like domain-containing protein</fullName>
    </recommendedName>
</protein>
<evidence type="ECO:0000259" key="1">
    <source>
        <dbReference type="Pfam" id="PF01973"/>
    </source>
</evidence>
<dbReference type="EMBL" id="MIHH01000002">
    <property type="protein sequence ID" value="OIQ09836.1"/>
    <property type="molecule type" value="Genomic_DNA"/>
</dbReference>
<dbReference type="InterPro" id="IPR002826">
    <property type="entry name" value="MptE-like"/>
</dbReference>
<gene>
    <name evidence="2" type="ORF">MOOR_06780</name>
</gene>
<evidence type="ECO:0000313" key="2">
    <source>
        <dbReference type="EMBL" id="OIQ09836.1"/>
    </source>
</evidence>
<evidence type="ECO:0000313" key="3">
    <source>
        <dbReference type="Proteomes" id="UP000182743"/>
    </source>
</evidence>
<feature type="domain" description="6-hydroxymethylpterin diphosphokinase MptE-like" evidence="1">
    <location>
        <begin position="222"/>
        <end position="391"/>
    </location>
</feature>
<dbReference type="AlphaFoldDB" id="A0A1J5JM91"/>
<organism evidence="2 3">
    <name type="scientific">Neomoorella thermoacetica</name>
    <name type="common">Clostridium thermoaceticum</name>
    <dbReference type="NCBI Taxonomy" id="1525"/>
    <lineage>
        <taxon>Bacteria</taxon>
        <taxon>Bacillati</taxon>
        <taxon>Bacillota</taxon>
        <taxon>Clostridia</taxon>
        <taxon>Neomoorellales</taxon>
        <taxon>Neomoorellaceae</taxon>
        <taxon>Neomoorella</taxon>
    </lineage>
</organism>
<dbReference type="Proteomes" id="UP000182743">
    <property type="component" value="Unassembled WGS sequence"/>
</dbReference>
<dbReference type="Gene3D" id="1.25.40.570">
    <property type="match status" value="1"/>
</dbReference>
<sequence length="630" mass="71220">MNGSITSRGADIQSENFFAENMAVIAKRWPGLASRILNVKSGERVITELARNNQMTAVITTGNERLYVHSTYNPSSEAQRLAESIPYDQTFFLVLYGFGLGYYAENILPRLNKKCRLIVIEPDLELFAVALRSRNLRQVLLNDSIYITGGDASQVDQDLAALIHTTYLFTVSNMHFITLPYCRRLYYDFVRQTRERLFRQIHSMLFEIGNDVADTLTGLRQSFANLKTILRTPSLSSLKGAYDGKPAIIVSAGPSLNKNVDLLDRAKGKALILATDAVLKLLLKKGILPDAVLSVERGIETYNYFYRNVDIPREIVLVGLSVLVPEIYNYYPGKKLVVFRQGEALSEWIAGVMGAESLLKVGGSVAHLAFSLARHLGANPIIFVGQDLAFSPEGDTHGVGEYYGERVDVNKAEEYVPDYNGKLIPSTRIWKNFLTWFENEIAETNAICIDATEGGAYIQGTLIMKLNEALKKYAHRAIKPFYEVIPEDNCRTLERYELFKVLMKEQINKNNALSSKAIQAIKNSRRMQQMLALGGARSPKEIRRFQRMLELNDKHLVEIFQEPFLRAFIQTLVTITHFKINKLGIIDNPNKLEQSLRIQESTFQQIDGIIKVINNELELLYQQAIDVLNS</sequence>
<name>A0A1J5JM91_NEOTH</name>
<reference evidence="2 3" key="1">
    <citation type="submission" date="2016-08" db="EMBL/GenBank/DDBJ databases">
        <title>Genome-based comparison of Moorella thermoacetic strains.</title>
        <authorList>
            <person name="Poehlein A."/>
            <person name="Bengelsdorf F.R."/>
            <person name="Esser C."/>
            <person name="Duerre P."/>
            <person name="Daniel R."/>
        </authorList>
    </citation>
    <scope>NUCLEOTIDE SEQUENCE [LARGE SCALE GENOMIC DNA]</scope>
    <source>
        <strain evidence="2 3">DSM 11768</strain>
    </source>
</reference>
<dbReference type="PANTHER" id="PTHR41786">
    <property type="entry name" value="MOTILITY ACCESSORY FACTOR MAF"/>
    <property type="match status" value="1"/>
</dbReference>